<accession>A0ABT0ND74</accession>
<keyword evidence="1" id="KW-1133">Transmembrane helix</keyword>
<dbReference type="EMBL" id="JAKIKT010000010">
    <property type="protein sequence ID" value="MCL2916055.1"/>
    <property type="molecule type" value="Genomic_DNA"/>
</dbReference>
<dbReference type="Proteomes" id="UP001202831">
    <property type="component" value="Unassembled WGS sequence"/>
</dbReference>
<dbReference type="Pfam" id="PF10517">
    <property type="entry name" value="DM13"/>
    <property type="match status" value="1"/>
</dbReference>
<comment type="caution">
    <text evidence="3">The sequence shown here is derived from an EMBL/GenBank/DDBJ whole genome shotgun (WGS) entry which is preliminary data.</text>
</comment>
<keyword evidence="4" id="KW-1185">Reference proteome</keyword>
<dbReference type="PROSITE" id="PS51549">
    <property type="entry name" value="DM13"/>
    <property type="match status" value="1"/>
</dbReference>
<gene>
    <name evidence="3" type="ORF">L2725_20140</name>
</gene>
<feature type="transmembrane region" description="Helical" evidence="1">
    <location>
        <begin position="7"/>
        <end position="29"/>
    </location>
</feature>
<feature type="domain" description="DM13" evidence="2">
    <location>
        <begin position="50"/>
        <end position="155"/>
    </location>
</feature>
<sequence>MKWLARLITHGAALLLGIALGIFLLPILIQEQPPSASELSGVQTNASYVAEFDRNRSGSDLLHWGEGMLYFAPDTVAFAGDLAPGPDYRLYLSPVYVENEEQFLANKDKMVEIGNINSFKGFMLPLPEHLDISRYTTAIVWCESFNQFISSGRYQ</sequence>
<evidence type="ECO:0000259" key="2">
    <source>
        <dbReference type="PROSITE" id="PS51549"/>
    </source>
</evidence>
<dbReference type="InterPro" id="IPR019545">
    <property type="entry name" value="DM13_domain"/>
</dbReference>
<organism evidence="3 4">
    <name type="scientific">Shewanella corallii</name>
    <dbReference type="NCBI Taxonomy" id="560080"/>
    <lineage>
        <taxon>Bacteria</taxon>
        <taxon>Pseudomonadati</taxon>
        <taxon>Pseudomonadota</taxon>
        <taxon>Gammaproteobacteria</taxon>
        <taxon>Alteromonadales</taxon>
        <taxon>Shewanellaceae</taxon>
        <taxon>Shewanella</taxon>
    </lineage>
</organism>
<protein>
    <submittedName>
        <fullName evidence="3">DM13 domain-containing protein</fullName>
    </submittedName>
</protein>
<evidence type="ECO:0000313" key="3">
    <source>
        <dbReference type="EMBL" id="MCL2916055.1"/>
    </source>
</evidence>
<dbReference type="RefSeq" id="WP_249250617.1">
    <property type="nucleotide sequence ID" value="NZ_JAKIKT010000010.1"/>
</dbReference>
<keyword evidence="1" id="KW-0812">Transmembrane</keyword>
<evidence type="ECO:0000313" key="4">
    <source>
        <dbReference type="Proteomes" id="UP001202831"/>
    </source>
</evidence>
<proteinExistence type="predicted"/>
<keyword evidence="1" id="KW-0472">Membrane</keyword>
<reference evidence="3 4" key="1">
    <citation type="submission" date="2022-01" db="EMBL/GenBank/DDBJ databases">
        <title>Whole genome-based taxonomy of the Shewanellaceae.</title>
        <authorList>
            <person name="Martin-Rodriguez A.J."/>
        </authorList>
    </citation>
    <scope>NUCLEOTIDE SEQUENCE [LARGE SCALE GENOMIC DNA]</scope>
    <source>
        <strain evidence="3 4">DSM 21332</strain>
    </source>
</reference>
<name>A0ABT0ND74_9GAMM</name>
<evidence type="ECO:0000256" key="1">
    <source>
        <dbReference type="SAM" id="Phobius"/>
    </source>
</evidence>